<dbReference type="PANTHER" id="PTHR47723">
    <property type="entry name" value="OS05G0353850 PROTEIN"/>
    <property type="match status" value="1"/>
</dbReference>
<dbReference type="GO" id="GO:0003676">
    <property type="term" value="F:nucleic acid binding"/>
    <property type="evidence" value="ECO:0007669"/>
    <property type="project" value="InterPro"/>
</dbReference>
<organism evidence="2 3">
    <name type="scientific">Trema orientale</name>
    <name type="common">Charcoal tree</name>
    <name type="synonym">Celtis orientalis</name>
    <dbReference type="NCBI Taxonomy" id="63057"/>
    <lineage>
        <taxon>Eukaryota</taxon>
        <taxon>Viridiplantae</taxon>
        <taxon>Streptophyta</taxon>
        <taxon>Embryophyta</taxon>
        <taxon>Tracheophyta</taxon>
        <taxon>Spermatophyta</taxon>
        <taxon>Magnoliopsida</taxon>
        <taxon>eudicotyledons</taxon>
        <taxon>Gunneridae</taxon>
        <taxon>Pentapetalae</taxon>
        <taxon>rosids</taxon>
        <taxon>fabids</taxon>
        <taxon>Rosales</taxon>
        <taxon>Cannabaceae</taxon>
        <taxon>Trema</taxon>
    </lineage>
</organism>
<dbReference type="Pfam" id="PF13456">
    <property type="entry name" value="RVT_3"/>
    <property type="match status" value="1"/>
</dbReference>
<dbReference type="CDD" id="cd06222">
    <property type="entry name" value="RNase_H_like"/>
    <property type="match status" value="1"/>
</dbReference>
<comment type="caution">
    <text evidence="2">The sequence shown here is derived from an EMBL/GenBank/DDBJ whole genome shotgun (WGS) entry which is preliminary data.</text>
</comment>
<reference evidence="3" key="1">
    <citation type="submission" date="2016-06" db="EMBL/GenBank/DDBJ databases">
        <title>Parallel loss of symbiosis genes in relatives of nitrogen-fixing non-legume Parasponia.</title>
        <authorList>
            <person name="Van Velzen R."/>
            <person name="Holmer R."/>
            <person name="Bu F."/>
            <person name="Rutten L."/>
            <person name="Van Zeijl A."/>
            <person name="Liu W."/>
            <person name="Santuari L."/>
            <person name="Cao Q."/>
            <person name="Sharma T."/>
            <person name="Shen D."/>
            <person name="Roswanjaya Y."/>
            <person name="Wardhani T."/>
            <person name="Kalhor M.S."/>
            <person name="Jansen J."/>
            <person name="Van den Hoogen J."/>
            <person name="Gungor B."/>
            <person name="Hartog M."/>
            <person name="Hontelez J."/>
            <person name="Verver J."/>
            <person name="Yang W.-C."/>
            <person name="Schijlen E."/>
            <person name="Repin R."/>
            <person name="Schilthuizen M."/>
            <person name="Schranz E."/>
            <person name="Heidstra R."/>
            <person name="Miyata K."/>
            <person name="Fedorova E."/>
            <person name="Kohlen W."/>
            <person name="Bisseling T."/>
            <person name="Smit S."/>
            <person name="Geurts R."/>
        </authorList>
    </citation>
    <scope>NUCLEOTIDE SEQUENCE [LARGE SCALE GENOMIC DNA]</scope>
    <source>
        <strain evidence="3">cv. RG33-2</strain>
    </source>
</reference>
<proteinExistence type="predicted"/>
<dbReference type="InterPro" id="IPR002156">
    <property type="entry name" value="RNaseH_domain"/>
</dbReference>
<protein>
    <recommendedName>
        <fullName evidence="1">RNase H type-1 domain-containing protein</fullName>
    </recommendedName>
</protein>
<keyword evidence="3" id="KW-1185">Reference proteome</keyword>
<dbReference type="PANTHER" id="PTHR47723:SF19">
    <property type="entry name" value="POLYNUCLEOTIDYL TRANSFERASE, RIBONUCLEASE H-LIKE SUPERFAMILY PROTEIN"/>
    <property type="match status" value="1"/>
</dbReference>
<gene>
    <name evidence="2" type="ORF">TorRG33x02_250760</name>
</gene>
<dbReference type="InterPro" id="IPR053151">
    <property type="entry name" value="RNase_H-like"/>
</dbReference>
<feature type="domain" description="RNase H type-1" evidence="1">
    <location>
        <begin position="67"/>
        <end position="185"/>
    </location>
</feature>
<dbReference type="InParanoid" id="A0A2P5DHZ0"/>
<dbReference type="Proteomes" id="UP000237000">
    <property type="component" value="Unassembled WGS sequence"/>
</dbReference>
<accession>A0A2P5DHZ0</accession>
<dbReference type="InterPro" id="IPR044730">
    <property type="entry name" value="RNase_H-like_dom_plant"/>
</dbReference>
<name>A0A2P5DHZ0_TREOI</name>
<dbReference type="InterPro" id="IPR036397">
    <property type="entry name" value="RNaseH_sf"/>
</dbReference>
<evidence type="ECO:0000313" key="2">
    <source>
        <dbReference type="EMBL" id="PON72891.1"/>
    </source>
</evidence>
<evidence type="ECO:0000259" key="1">
    <source>
        <dbReference type="Pfam" id="PF13456"/>
    </source>
</evidence>
<sequence>MGSTRVFFDDYSAVARMNLSMVLEIIQVVVNDRVAEFVAAREQPRSASLPCPTWLPASEGWIKINMDVYVQSSGSITAAMVRDHTGKIISAFANRVNFTDAQVVEAASLLDGIRLALDQNYNYVVLEGDCSQVYQGLLGDMENIGWDVRSLLLDSQHFLQSIGTWEVSVIARSANFGAHNLAKWCYNNNALGFINCNLVPGSVLCMDLHVPF</sequence>
<dbReference type="GO" id="GO:0004523">
    <property type="term" value="F:RNA-DNA hybrid ribonuclease activity"/>
    <property type="evidence" value="ECO:0007669"/>
    <property type="project" value="InterPro"/>
</dbReference>
<evidence type="ECO:0000313" key="3">
    <source>
        <dbReference type="Proteomes" id="UP000237000"/>
    </source>
</evidence>
<dbReference type="OrthoDB" id="1431914at2759"/>
<dbReference type="AlphaFoldDB" id="A0A2P5DHZ0"/>
<dbReference type="Gene3D" id="3.30.420.10">
    <property type="entry name" value="Ribonuclease H-like superfamily/Ribonuclease H"/>
    <property type="match status" value="1"/>
</dbReference>
<dbReference type="EMBL" id="JXTC01000269">
    <property type="protein sequence ID" value="PON72891.1"/>
    <property type="molecule type" value="Genomic_DNA"/>
</dbReference>